<sequence length="160" mass="16788">MSPVFSKLLTLAAVLALPLITTATPAHDLASPLQIRENEVCTSKTGQRGTCINIDKGCPGGSFTPKLCPGDVKNECCIKPLPTCRNPAARPYCCKYVMTTITEAIQGLLDQANVNAGDRTTIGQQCKQIIEQGTCSSPDLVTCCTGAEILQGFLVPGCGA</sequence>
<feature type="signal peptide" evidence="1">
    <location>
        <begin position="1"/>
        <end position="23"/>
    </location>
</feature>
<dbReference type="EMBL" id="JAZHXI010000005">
    <property type="protein sequence ID" value="KAL2071785.1"/>
    <property type="molecule type" value="Genomic_DNA"/>
</dbReference>
<evidence type="ECO:0000313" key="2">
    <source>
        <dbReference type="EMBL" id="KAL2071785.1"/>
    </source>
</evidence>
<gene>
    <name evidence="2" type="ORF">VTL71DRAFT_13020</name>
</gene>
<organism evidence="2 3">
    <name type="scientific">Oculimacula yallundae</name>
    <dbReference type="NCBI Taxonomy" id="86028"/>
    <lineage>
        <taxon>Eukaryota</taxon>
        <taxon>Fungi</taxon>
        <taxon>Dikarya</taxon>
        <taxon>Ascomycota</taxon>
        <taxon>Pezizomycotina</taxon>
        <taxon>Leotiomycetes</taxon>
        <taxon>Helotiales</taxon>
        <taxon>Ploettnerulaceae</taxon>
        <taxon>Oculimacula</taxon>
    </lineage>
</organism>
<protein>
    <recommendedName>
        <fullName evidence="4">Hydrophobin</fullName>
    </recommendedName>
</protein>
<keyword evidence="1" id="KW-0732">Signal</keyword>
<comment type="caution">
    <text evidence="2">The sequence shown here is derived from an EMBL/GenBank/DDBJ whole genome shotgun (WGS) entry which is preliminary data.</text>
</comment>
<evidence type="ECO:0000313" key="3">
    <source>
        <dbReference type="Proteomes" id="UP001595075"/>
    </source>
</evidence>
<feature type="chain" id="PRO_5046893949" description="Hydrophobin" evidence="1">
    <location>
        <begin position="24"/>
        <end position="160"/>
    </location>
</feature>
<accession>A0ABR4CPL7</accession>
<dbReference type="Proteomes" id="UP001595075">
    <property type="component" value="Unassembled WGS sequence"/>
</dbReference>
<reference evidence="2 3" key="1">
    <citation type="journal article" date="2024" name="Commun. Biol.">
        <title>Comparative genomic analysis of thermophilic fungi reveals convergent evolutionary adaptations and gene losses.</title>
        <authorList>
            <person name="Steindorff A.S."/>
            <person name="Aguilar-Pontes M.V."/>
            <person name="Robinson A.J."/>
            <person name="Andreopoulos B."/>
            <person name="LaButti K."/>
            <person name="Kuo A."/>
            <person name="Mondo S."/>
            <person name="Riley R."/>
            <person name="Otillar R."/>
            <person name="Haridas S."/>
            <person name="Lipzen A."/>
            <person name="Grimwood J."/>
            <person name="Schmutz J."/>
            <person name="Clum A."/>
            <person name="Reid I.D."/>
            <person name="Moisan M.C."/>
            <person name="Butler G."/>
            <person name="Nguyen T.T.M."/>
            <person name="Dewar K."/>
            <person name="Conant G."/>
            <person name="Drula E."/>
            <person name="Henrissat B."/>
            <person name="Hansel C."/>
            <person name="Singer S."/>
            <person name="Hutchinson M.I."/>
            <person name="de Vries R.P."/>
            <person name="Natvig D.O."/>
            <person name="Powell A.J."/>
            <person name="Tsang A."/>
            <person name="Grigoriev I.V."/>
        </authorList>
    </citation>
    <scope>NUCLEOTIDE SEQUENCE [LARGE SCALE GENOMIC DNA]</scope>
    <source>
        <strain evidence="2 3">CBS 494.80</strain>
    </source>
</reference>
<evidence type="ECO:0000256" key="1">
    <source>
        <dbReference type="SAM" id="SignalP"/>
    </source>
</evidence>
<keyword evidence="3" id="KW-1185">Reference proteome</keyword>
<evidence type="ECO:0008006" key="4">
    <source>
        <dbReference type="Google" id="ProtNLM"/>
    </source>
</evidence>
<name>A0ABR4CPL7_9HELO</name>
<proteinExistence type="predicted"/>